<evidence type="ECO:0000313" key="3">
    <source>
        <dbReference type="EMBL" id="KAK9867873.1"/>
    </source>
</evidence>
<name>A0AAW1TGC7_9CHLO</name>
<keyword evidence="2" id="KW-1133">Transmembrane helix</keyword>
<comment type="caution">
    <text evidence="3">The sequence shown here is derived from an EMBL/GenBank/DDBJ whole genome shotgun (WGS) entry which is preliminary data.</text>
</comment>
<accession>A0AAW1TGC7</accession>
<feature type="compositionally biased region" description="Low complexity" evidence="1">
    <location>
        <begin position="42"/>
        <end position="61"/>
    </location>
</feature>
<evidence type="ECO:0000313" key="4">
    <source>
        <dbReference type="Proteomes" id="UP001485043"/>
    </source>
</evidence>
<gene>
    <name evidence="3" type="ORF">WJX84_007571</name>
</gene>
<evidence type="ECO:0000256" key="2">
    <source>
        <dbReference type="SAM" id="Phobius"/>
    </source>
</evidence>
<organism evidence="3 4">
    <name type="scientific">Apatococcus fuscideae</name>
    <dbReference type="NCBI Taxonomy" id="2026836"/>
    <lineage>
        <taxon>Eukaryota</taxon>
        <taxon>Viridiplantae</taxon>
        <taxon>Chlorophyta</taxon>
        <taxon>core chlorophytes</taxon>
        <taxon>Trebouxiophyceae</taxon>
        <taxon>Chlorellales</taxon>
        <taxon>Chlorellaceae</taxon>
        <taxon>Apatococcus</taxon>
    </lineage>
</organism>
<feature type="transmembrane region" description="Helical" evidence="2">
    <location>
        <begin position="298"/>
        <end position="318"/>
    </location>
</feature>
<keyword evidence="2" id="KW-0812">Transmembrane</keyword>
<dbReference type="EMBL" id="JALJOV010000058">
    <property type="protein sequence ID" value="KAK9867873.1"/>
    <property type="molecule type" value="Genomic_DNA"/>
</dbReference>
<proteinExistence type="predicted"/>
<feature type="transmembrane region" description="Helical" evidence="2">
    <location>
        <begin position="196"/>
        <end position="221"/>
    </location>
</feature>
<reference evidence="3 4" key="1">
    <citation type="journal article" date="2024" name="Nat. Commun.">
        <title>Phylogenomics reveals the evolutionary origins of lichenization in chlorophyte algae.</title>
        <authorList>
            <person name="Puginier C."/>
            <person name="Libourel C."/>
            <person name="Otte J."/>
            <person name="Skaloud P."/>
            <person name="Haon M."/>
            <person name="Grisel S."/>
            <person name="Petersen M."/>
            <person name="Berrin J.G."/>
            <person name="Delaux P.M."/>
            <person name="Dal Grande F."/>
            <person name="Keller J."/>
        </authorList>
    </citation>
    <scope>NUCLEOTIDE SEQUENCE [LARGE SCALE GENOMIC DNA]</scope>
    <source>
        <strain evidence="3 4">SAG 2523</strain>
    </source>
</reference>
<feature type="compositionally biased region" description="Low complexity" evidence="1">
    <location>
        <begin position="14"/>
        <end position="32"/>
    </location>
</feature>
<evidence type="ECO:0000256" key="1">
    <source>
        <dbReference type="SAM" id="MobiDB-lite"/>
    </source>
</evidence>
<sequence length="334" mass="35314">MASAASSGLACAPSRISQQSSDLSSKASLEPSCRVTMHPDPAAAKSSKSGASSAHASLPAAGDDRPPDDASNLPNSSDAGEAMEGRSSLSGMHLPHEQAAGDTATEAWDWMMWVLKDRIGLVEEDLQSLEAKFRLADLLPKYTSLMASVIAAANADRRAGEAANIQRERTSIAKDSHGLKAQKMQERRQQQQAKRFLLLSGDCLAAGLVITGASLAATGWYQGVGARLTAACHSIPHQPPGGFLWLLTARIQPALQLLELAICYAAVLGGWLLGMLLVAAVGWALLRSNGLHDYHKTPMLSMVLGLMLACGWVGWAVLKVGLEAGYEPQHEASD</sequence>
<keyword evidence="2" id="KW-0472">Membrane</keyword>
<feature type="region of interest" description="Disordered" evidence="1">
    <location>
        <begin position="1"/>
        <end position="100"/>
    </location>
</feature>
<keyword evidence="4" id="KW-1185">Reference proteome</keyword>
<dbReference type="Proteomes" id="UP001485043">
    <property type="component" value="Unassembled WGS sequence"/>
</dbReference>
<protein>
    <submittedName>
        <fullName evidence="3">Uncharacterized protein</fullName>
    </submittedName>
</protein>
<feature type="transmembrane region" description="Helical" evidence="2">
    <location>
        <begin position="264"/>
        <end position="286"/>
    </location>
</feature>
<dbReference type="AlphaFoldDB" id="A0AAW1TGC7"/>